<dbReference type="EMBL" id="CP014544">
    <property type="protein sequence ID" value="AMO69839.1"/>
    <property type="molecule type" value="Genomic_DNA"/>
</dbReference>
<protein>
    <recommendedName>
        <fullName evidence="1">Pilus assembly protein E-set like domain-containing protein</fullName>
    </recommendedName>
</protein>
<accession>A0A127M9D5</accession>
<organism evidence="2 3">
    <name type="scientific">Zhongshania aliphaticivorans</name>
    <dbReference type="NCBI Taxonomy" id="1470434"/>
    <lineage>
        <taxon>Bacteria</taxon>
        <taxon>Pseudomonadati</taxon>
        <taxon>Pseudomonadota</taxon>
        <taxon>Gammaproteobacteria</taxon>
        <taxon>Cellvibrionales</taxon>
        <taxon>Spongiibacteraceae</taxon>
        <taxon>Zhongshania</taxon>
    </lineage>
</organism>
<dbReference type="Pfam" id="PF16967">
    <property type="entry name" value="TcfC"/>
    <property type="match status" value="1"/>
</dbReference>
<dbReference type="STRING" id="1470434.AZF00_16705"/>
<name>A0A127M9D5_9GAMM</name>
<feature type="domain" description="Pilus assembly protein E-set like" evidence="1">
    <location>
        <begin position="236"/>
        <end position="299"/>
    </location>
</feature>
<dbReference type="RefSeq" id="WP_008252361.1">
    <property type="nucleotide sequence ID" value="NZ_CP014544.1"/>
</dbReference>
<dbReference type="InterPro" id="IPR032636">
    <property type="entry name" value="Pilus_assem_E-set-like_dom"/>
</dbReference>
<dbReference type="AlphaFoldDB" id="A0A127M9D5"/>
<dbReference type="KEGG" id="zal:AZF00_16705"/>
<evidence type="ECO:0000259" key="1">
    <source>
        <dbReference type="Pfam" id="PF16967"/>
    </source>
</evidence>
<evidence type="ECO:0000313" key="3">
    <source>
        <dbReference type="Proteomes" id="UP000074119"/>
    </source>
</evidence>
<gene>
    <name evidence="2" type="ORF">AZF00_16705</name>
</gene>
<reference evidence="2 3" key="1">
    <citation type="submission" date="2015-12" db="EMBL/GenBank/DDBJ databases">
        <authorList>
            <person name="Shamseldin A."/>
            <person name="Moawad H."/>
            <person name="Abd El-Rahim W.M."/>
            <person name="Sadowsky M.J."/>
        </authorList>
    </citation>
    <scope>NUCLEOTIDE SEQUENCE [LARGE SCALE GENOMIC DNA]</scope>
    <source>
        <strain evidence="2 3">SM2</strain>
    </source>
</reference>
<sequence length="764" mass="84645">MLLATPTLAARELSYVDVYFGQTLVASSLAEFDEDSILFSFPGEFVQGLPSVYQPELVSRYFAAPIAYQDAEHCSSLTVKSCFSDDEVVKLRFDRLNFRAQIYLNPAALVIQKIATEPYLPPADHSLSYLAAVDLLYNQSQLQAADARENWHFSSEQVLSAGNRRLLWNGGLFSSGSGIYTRELNFINDLGGERLRAGRFDISGDFLMQGALITGLSVNSTSDLRLDLKQLGGSSLEVYLPADCRVDVLRNGRLLSSQQYEAGSRELDVERLPEGAYMLRIRAYAHGEVILDEERFFVKSNQLPAPGESYYGFDFGVASAPEDFSLRENGEVMRFSFGHRWRDDRYVAVQSYATLNWQALQGSYQWFSAVGDGALAVHAGDDGYVAYALTWQWSSVRFGNIGVEWYRSQADREYSEEYFRRDANSGQHLNLRYGFSGQNWHGRSQILYRDSSAGRGLSLGASVSAYPFPRYRDLVLGVALGHDRDLGFRGELSLRYYLRGDKHSAWFAAEQDLGRASGSSQHIGIVGSRVDRDNSRLRYELDAEQGRGRENVGASLDYYGSVVDGAVAISQERGEVSASQANLALRSNISLGEGGAQVFAGGGRRAGIVVELSGRGDYPIEVAINDRRIIVPIGTRYFVPLQYYRRYNIQLRVLGGAPVEFSDPAREIVLYPGNVPILRWEAKGLLAVFGRVMIADVPNGAEIELRSSRGRDRTTNGGYFTLDANEGEEISVLNGNISLCTIRLGTIMAEDVVDLGDVDCALGQ</sequence>
<proteinExistence type="predicted"/>
<dbReference type="Proteomes" id="UP000074119">
    <property type="component" value="Chromosome"/>
</dbReference>
<evidence type="ECO:0000313" key="2">
    <source>
        <dbReference type="EMBL" id="AMO69839.1"/>
    </source>
</evidence>